<sequence length="156" mass="17282">MTITIHPSKLPEYIGKETGVSEWMTVTQEQVDQFADATHDHQFIHVDPEAAAKTPFGGTIAHGFLSLSLLSAISYQTGILLEGMAMGLNYGFEKVRFLSPVKVGSRVRGRSVLADVVEKRPGQFLYTWDVTVEIEGEERPALKAEWLTMTIVETAN</sequence>
<name>A0A3M0AUA1_9GAMM</name>
<dbReference type="Proteomes" id="UP000267187">
    <property type="component" value="Unassembled WGS sequence"/>
</dbReference>
<protein>
    <submittedName>
        <fullName evidence="2">Acyl dehydratase</fullName>
    </submittedName>
</protein>
<dbReference type="RefSeq" id="WP_121875857.1">
    <property type="nucleotide sequence ID" value="NZ_REFJ01000001.1"/>
</dbReference>
<organism evidence="2 3">
    <name type="scientific">Umboniibacter marinipuniceus</name>
    <dbReference type="NCBI Taxonomy" id="569599"/>
    <lineage>
        <taxon>Bacteria</taxon>
        <taxon>Pseudomonadati</taxon>
        <taxon>Pseudomonadota</taxon>
        <taxon>Gammaproteobacteria</taxon>
        <taxon>Cellvibrionales</taxon>
        <taxon>Cellvibrionaceae</taxon>
        <taxon>Umboniibacter</taxon>
    </lineage>
</organism>
<evidence type="ECO:0000313" key="2">
    <source>
        <dbReference type="EMBL" id="RMA82532.1"/>
    </source>
</evidence>
<feature type="domain" description="MaoC-like" evidence="1">
    <location>
        <begin position="13"/>
        <end position="120"/>
    </location>
</feature>
<dbReference type="EMBL" id="REFJ01000001">
    <property type="protein sequence ID" value="RMA82532.1"/>
    <property type="molecule type" value="Genomic_DNA"/>
</dbReference>
<dbReference type="PANTHER" id="PTHR42993">
    <property type="entry name" value="MAOC-LIKE DEHYDRATASE DOMAIN-CONTAINING PROTEIN"/>
    <property type="match status" value="1"/>
</dbReference>
<dbReference type="PANTHER" id="PTHR42993:SF1">
    <property type="entry name" value="MAOC-LIKE DEHYDRATASE DOMAIN-CONTAINING PROTEIN"/>
    <property type="match status" value="1"/>
</dbReference>
<dbReference type="InterPro" id="IPR039375">
    <property type="entry name" value="NodN-like"/>
</dbReference>
<keyword evidence="3" id="KW-1185">Reference proteome</keyword>
<accession>A0A3M0AUA1</accession>
<evidence type="ECO:0000259" key="1">
    <source>
        <dbReference type="Pfam" id="PF01575"/>
    </source>
</evidence>
<proteinExistence type="predicted"/>
<comment type="caution">
    <text evidence="2">The sequence shown here is derived from an EMBL/GenBank/DDBJ whole genome shotgun (WGS) entry which is preliminary data.</text>
</comment>
<dbReference type="AlphaFoldDB" id="A0A3M0AUA1"/>
<dbReference type="SUPFAM" id="SSF54637">
    <property type="entry name" value="Thioesterase/thiol ester dehydrase-isomerase"/>
    <property type="match status" value="1"/>
</dbReference>
<reference evidence="2 3" key="1">
    <citation type="submission" date="2018-10" db="EMBL/GenBank/DDBJ databases">
        <title>Genomic Encyclopedia of Type Strains, Phase IV (KMG-IV): sequencing the most valuable type-strain genomes for metagenomic binning, comparative biology and taxonomic classification.</title>
        <authorList>
            <person name="Goeker M."/>
        </authorList>
    </citation>
    <scope>NUCLEOTIDE SEQUENCE [LARGE SCALE GENOMIC DNA]</scope>
    <source>
        <strain evidence="2 3">DSM 25080</strain>
    </source>
</reference>
<dbReference type="Pfam" id="PF01575">
    <property type="entry name" value="MaoC_dehydratas"/>
    <property type="match status" value="1"/>
</dbReference>
<dbReference type="InterPro" id="IPR002539">
    <property type="entry name" value="MaoC-like_dom"/>
</dbReference>
<dbReference type="Gene3D" id="3.10.129.10">
    <property type="entry name" value="Hotdog Thioesterase"/>
    <property type="match status" value="1"/>
</dbReference>
<dbReference type="CDD" id="cd03450">
    <property type="entry name" value="NodN"/>
    <property type="match status" value="1"/>
</dbReference>
<dbReference type="OrthoDB" id="9801735at2"/>
<gene>
    <name evidence="2" type="ORF">DFR27_0482</name>
</gene>
<dbReference type="InterPro" id="IPR029069">
    <property type="entry name" value="HotDog_dom_sf"/>
</dbReference>
<evidence type="ECO:0000313" key="3">
    <source>
        <dbReference type="Proteomes" id="UP000267187"/>
    </source>
</evidence>